<protein>
    <submittedName>
        <fullName evidence="2">Predicted oxidoreductase</fullName>
    </submittedName>
</protein>
<dbReference type="GO" id="GO:0016491">
    <property type="term" value="F:oxidoreductase activity"/>
    <property type="evidence" value="ECO:0007669"/>
    <property type="project" value="InterPro"/>
</dbReference>
<evidence type="ECO:0000313" key="2">
    <source>
        <dbReference type="EMBL" id="SFE12036.1"/>
    </source>
</evidence>
<feature type="domain" description="NADP-dependent oxidoreductase" evidence="1">
    <location>
        <begin position="20"/>
        <end position="217"/>
    </location>
</feature>
<dbReference type="Proteomes" id="UP000243950">
    <property type="component" value="Unassembled WGS sequence"/>
</dbReference>
<gene>
    <name evidence="2" type="ORF">SAMN05216372_10943</name>
</gene>
<dbReference type="PANTHER" id="PTHR43312">
    <property type="entry name" value="D-THREO-ALDOSE 1-DEHYDROGENASE"/>
    <property type="match status" value="1"/>
</dbReference>
<keyword evidence="3" id="KW-1185">Reference proteome</keyword>
<organism evidence="2 3">
    <name type="scientific">Pseudomonas straminea</name>
    <dbReference type="NCBI Taxonomy" id="47882"/>
    <lineage>
        <taxon>Bacteria</taxon>
        <taxon>Pseudomonadati</taxon>
        <taxon>Pseudomonadota</taxon>
        <taxon>Gammaproteobacteria</taxon>
        <taxon>Pseudomonadales</taxon>
        <taxon>Pseudomonadaceae</taxon>
        <taxon>Phytopseudomonas</taxon>
    </lineage>
</organism>
<evidence type="ECO:0000313" key="3">
    <source>
        <dbReference type="Proteomes" id="UP000243950"/>
    </source>
</evidence>
<evidence type="ECO:0000259" key="1">
    <source>
        <dbReference type="Pfam" id="PF00248"/>
    </source>
</evidence>
<dbReference type="InterPro" id="IPR036812">
    <property type="entry name" value="NAD(P)_OxRdtase_dom_sf"/>
</dbReference>
<proteinExistence type="predicted"/>
<dbReference type="PANTHER" id="PTHR43312:SF1">
    <property type="entry name" value="NADP-DEPENDENT OXIDOREDUCTASE DOMAIN-CONTAINING PROTEIN"/>
    <property type="match status" value="1"/>
</dbReference>
<dbReference type="SUPFAM" id="SSF51430">
    <property type="entry name" value="NAD(P)-linked oxidoreductase"/>
    <property type="match status" value="1"/>
</dbReference>
<dbReference type="InterPro" id="IPR023210">
    <property type="entry name" value="NADP_OxRdtase_dom"/>
</dbReference>
<dbReference type="EMBL" id="FOMO01000009">
    <property type="protein sequence ID" value="SFE12036.1"/>
    <property type="molecule type" value="Genomic_DNA"/>
</dbReference>
<name>A0A1I1XXB8_PSEOC</name>
<reference evidence="3" key="1">
    <citation type="submission" date="2016-10" db="EMBL/GenBank/DDBJ databases">
        <authorList>
            <person name="Varghese N."/>
            <person name="Submissions S."/>
        </authorList>
    </citation>
    <scope>NUCLEOTIDE SEQUENCE [LARGE SCALE GENOMIC DNA]</scope>
    <source>
        <strain evidence="3">JCM 2783</strain>
    </source>
</reference>
<sequence length="277" mass="29642">MRDLHSLHRPLGSTGLNVSPLGLGTVKLGRDQGVKYPNGFTIPDDQQALQLLGLARELGINLLDTAPAYGTSEQRLGPLLRGQRHDWVIVSKVGEEFDNGLSHFDFSAAHTRRSVERSLKRLETDYVDLVLVHSNGDDLAILQREAVYDTLAELKQAGLIRGFGFSGKTVEGGLLALERGDCAMVTYNLGEQQERPVLDYAASHAKGVLIKKALASGHVCLDSGVDPVRASFELIFGHPGVASAIVGTINPLHLAHNVAVAAEVIVGTKSGNRGSAE</sequence>
<dbReference type="PRINTS" id="PR00069">
    <property type="entry name" value="ALDKETRDTASE"/>
</dbReference>
<dbReference type="RefSeq" id="WP_093506332.1">
    <property type="nucleotide sequence ID" value="NZ_BSSG01000009.1"/>
</dbReference>
<dbReference type="AlphaFoldDB" id="A0A1I1XXB8"/>
<dbReference type="CDD" id="cd19095">
    <property type="entry name" value="AKR_PA4992-like"/>
    <property type="match status" value="1"/>
</dbReference>
<dbReference type="Gene3D" id="3.20.20.100">
    <property type="entry name" value="NADP-dependent oxidoreductase domain"/>
    <property type="match status" value="1"/>
</dbReference>
<dbReference type="InterPro" id="IPR053135">
    <property type="entry name" value="AKR2_Oxidoreductase"/>
</dbReference>
<dbReference type="InterPro" id="IPR020471">
    <property type="entry name" value="AKR"/>
</dbReference>
<accession>A0A1I1XXB8</accession>
<dbReference type="Pfam" id="PF00248">
    <property type="entry name" value="Aldo_ket_red"/>
    <property type="match status" value="1"/>
</dbReference>